<dbReference type="PANTHER" id="PTHR48069:SF3">
    <property type="entry name" value="DIHYDROFOLATE REDUCTASE"/>
    <property type="match status" value="1"/>
</dbReference>
<dbReference type="EC" id="1.5.1.3" evidence="2"/>
<evidence type="ECO:0000256" key="6">
    <source>
        <dbReference type="ARBA" id="ARBA00023002"/>
    </source>
</evidence>
<dbReference type="InterPro" id="IPR012259">
    <property type="entry name" value="DHFR"/>
</dbReference>
<dbReference type="CDD" id="cd00209">
    <property type="entry name" value="DHFR"/>
    <property type="match status" value="1"/>
</dbReference>
<dbReference type="EMBL" id="MU839832">
    <property type="protein sequence ID" value="KAK1756170.1"/>
    <property type="molecule type" value="Genomic_DNA"/>
</dbReference>
<dbReference type="PROSITE" id="PS51330">
    <property type="entry name" value="DHFR_2"/>
    <property type="match status" value="1"/>
</dbReference>
<gene>
    <name evidence="9" type="ORF">QBC47DRAFT_412749</name>
</gene>
<comment type="similarity">
    <text evidence="7">Belongs to the dihydrofolate reductase family.</text>
</comment>
<dbReference type="PROSITE" id="PS00075">
    <property type="entry name" value="DHFR_1"/>
    <property type="match status" value="1"/>
</dbReference>
<evidence type="ECO:0000313" key="10">
    <source>
        <dbReference type="Proteomes" id="UP001239445"/>
    </source>
</evidence>
<evidence type="ECO:0000256" key="1">
    <source>
        <dbReference type="ARBA" id="ARBA00004903"/>
    </source>
</evidence>
<reference evidence="9" key="1">
    <citation type="submission" date="2023-06" db="EMBL/GenBank/DDBJ databases">
        <title>Genome-scale phylogeny and comparative genomics of the fungal order Sordariales.</title>
        <authorList>
            <consortium name="Lawrence Berkeley National Laboratory"/>
            <person name="Hensen N."/>
            <person name="Bonometti L."/>
            <person name="Westerberg I."/>
            <person name="Brannstrom I.O."/>
            <person name="Guillou S."/>
            <person name="Cros-Aarteil S."/>
            <person name="Calhoun S."/>
            <person name="Haridas S."/>
            <person name="Kuo A."/>
            <person name="Mondo S."/>
            <person name="Pangilinan J."/>
            <person name="Riley R."/>
            <person name="Labutti K."/>
            <person name="Andreopoulos B."/>
            <person name="Lipzen A."/>
            <person name="Chen C."/>
            <person name="Yanf M."/>
            <person name="Daum C."/>
            <person name="Ng V."/>
            <person name="Clum A."/>
            <person name="Steindorff A."/>
            <person name="Ohm R."/>
            <person name="Martin F."/>
            <person name="Silar P."/>
            <person name="Natvig D."/>
            <person name="Lalanne C."/>
            <person name="Gautier V."/>
            <person name="Ament-Velasquez S.L."/>
            <person name="Kruys A."/>
            <person name="Hutchinson M.I."/>
            <person name="Powell A.J."/>
            <person name="Barry K."/>
            <person name="Miller A.N."/>
            <person name="Grigoriev I.V."/>
            <person name="Debuchy R."/>
            <person name="Gladieux P."/>
            <person name="Thoren M.H."/>
            <person name="Johannesson H."/>
        </authorList>
    </citation>
    <scope>NUCLEOTIDE SEQUENCE</scope>
    <source>
        <strain evidence="9">PSN4</strain>
    </source>
</reference>
<dbReference type="InterPro" id="IPR017925">
    <property type="entry name" value="DHFR_CS"/>
</dbReference>
<keyword evidence="4" id="KW-0554">One-carbon metabolism</keyword>
<proteinExistence type="inferred from homology"/>
<dbReference type="GO" id="GO:0046655">
    <property type="term" value="P:folic acid metabolic process"/>
    <property type="evidence" value="ECO:0007669"/>
    <property type="project" value="TreeGrafter"/>
</dbReference>
<sequence>MPTSELTLIVAATRDMGIGLNGTLPWTGLRREMAYFARVTKRVVGPTQATTTTTPPTKNAVIMGRKTWDSIPPRFRPLKGRINVVISRSFPPSLSSSITNTLKDEDNKEEEGPIMASSLESALSMLDMRESEGGFRGRVFVIGGAQIYKAALGMACARRVLLTRILNGGFGCDTFFPVRLDETEE</sequence>
<comment type="pathway">
    <text evidence="1">Cofactor biosynthesis; tetrahydrofolate biosynthesis; 5,6,7,8-tetrahydrofolate from 7,8-dihydrofolate: step 1/1.</text>
</comment>
<dbReference type="GO" id="GO:0046452">
    <property type="term" value="P:dihydrofolate metabolic process"/>
    <property type="evidence" value="ECO:0007669"/>
    <property type="project" value="TreeGrafter"/>
</dbReference>
<dbReference type="AlphaFoldDB" id="A0AAJ0BD91"/>
<evidence type="ECO:0000256" key="7">
    <source>
        <dbReference type="RuleBase" id="RU004474"/>
    </source>
</evidence>
<evidence type="ECO:0000256" key="5">
    <source>
        <dbReference type="ARBA" id="ARBA00022857"/>
    </source>
</evidence>
<dbReference type="PRINTS" id="PR00070">
    <property type="entry name" value="DHFR"/>
</dbReference>
<evidence type="ECO:0000256" key="2">
    <source>
        <dbReference type="ARBA" id="ARBA00012856"/>
    </source>
</evidence>
<dbReference type="GO" id="GO:0005739">
    <property type="term" value="C:mitochondrion"/>
    <property type="evidence" value="ECO:0007669"/>
    <property type="project" value="TreeGrafter"/>
</dbReference>
<keyword evidence="10" id="KW-1185">Reference proteome</keyword>
<feature type="non-terminal residue" evidence="9">
    <location>
        <position position="185"/>
    </location>
</feature>
<dbReference type="Gene3D" id="3.40.430.10">
    <property type="entry name" value="Dihydrofolate Reductase, subunit A"/>
    <property type="match status" value="1"/>
</dbReference>
<dbReference type="Pfam" id="PF00186">
    <property type="entry name" value="DHFR_1"/>
    <property type="match status" value="1"/>
</dbReference>
<dbReference type="InterPro" id="IPR001796">
    <property type="entry name" value="DHFR_dom"/>
</dbReference>
<dbReference type="GO" id="GO:0050661">
    <property type="term" value="F:NADP binding"/>
    <property type="evidence" value="ECO:0007669"/>
    <property type="project" value="InterPro"/>
</dbReference>
<dbReference type="GO" id="GO:0004146">
    <property type="term" value="F:dihydrofolate reductase activity"/>
    <property type="evidence" value="ECO:0007669"/>
    <property type="project" value="UniProtKB-EC"/>
</dbReference>
<evidence type="ECO:0000256" key="4">
    <source>
        <dbReference type="ARBA" id="ARBA00022563"/>
    </source>
</evidence>
<name>A0AAJ0BD91_9PEZI</name>
<comment type="caution">
    <text evidence="9">The sequence shown here is derived from an EMBL/GenBank/DDBJ whole genome shotgun (WGS) entry which is preliminary data.</text>
</comment>
<evidence type="ECO:0000259" key="8">
    <source>
        <dbReference type="PROSITE" id="PS51330"/>
    </source>
</evidence>
<dbReference type="Proteomes" id="UP001239445">
    <property type="component" value="Unassembled WGS sequence"/>
</dbReference>
<dbReference type="InterPro" id="IPR024072">
    <property type="entry name" value="DHFR-like_dom_sf"/>
</dbReference>
<dbReference type="SUPFAM" id="SSF53597">
    <property type="entry name" value="Dihydrofolate reductase-like"/>
    <property type="match status" value="1"/>
</dbReference>
<feature type="domain" description="DHFR" evidence="8">
    <location>
        <begin position="5"/>
        <end position="185"/>
    </location>
</feature>
<dbReference type="GO" id="GO:0046654">
    <property type="term" value="P:tetrahydrofolate biosynthetic process"/>
    <property type="evidence" value="ECO:0007669"/>
    <property type="project" value="InterPro"/>
</dbReference>
<evidence type="ECO:0000313" key="9">
    <source>
        <dbReference type="EMBL" id="KAK1756170.1"/>
    </source>
</evidence>
<dbReference type="GO" id="GO:0006730">
    <property type="term" value="P:one-carbon metabolic process"/>
    <property type="evidence" value="ECO:0007669"/>
    <property type="project" value="UniProtKB-KW"/>
</dbReference>
<evidence type="ECO:0000256" key="3">
    <source>
        <dbReference type="ARBA" id="ARBA00018886"/>
    </source>
</evidence>
<keyword evidence="6" id="KW-0560">Oxidoreductase</keyword>
<keyword evidence="5" id="KW-0521">NADP</keyword>
<accession>A0AAJ0BD91</accession>
<organism evidence="9 10">
    <name type="scientific">Echria macrotheca</name>
    <dbReference type="NCBI Taxonomy" id="438768"/>
    <lineage>
        <taxon>Eukaryota</taxon>
        <taxon>Fungi</taxon>
        <taxon>Dikarya</taxon>
        <taxon>Ascomycota</taxon>
        <taxon>Pezizomycotina</taxon>
        <taxon>Sordariomycetes</taxon>
        <taxon>Sordariomycetidae</taxon>
        <taxon>Sordariales</taxon>
        <taxon>Schizotheciaceae</taxon>
        <taxon>Echria</taxon>
    </lineage>
</organism>
<dbReference type="PANTHER" id="PTHR48069">
    <property type="entry name" value="DIHYDROFOLATE REDUCTASE"/>
    <property type="match status" value="1"/>
</dbReference>
<protein>
    <recommendedName>
        <fullName evidence="3">Dihydrofolate reductase</fullName>
        <ecNumber evidence="2">1.5.1.3</ecNumber>
    </recommendedName>
</protein>